<dbReference type="SUPFAM" id="SSF46785">
    <property type="entry name" value="Winged helix' DNA-binding domain"/>
    <property type="match status" value="1"/>
</dbReference>
<comment type="similarity">
    <text evidence="1">Belongs to the ROK (NagC/XylR) family.</text>
</comment>
<proteinExistence type="inferred from homology"/>
<dbReference type="InterPro" id="IPR000600">
    <property type="entry name" value="ROK"/>
</dbReference>
<evidence type="ECO:0000313" key="3">
    <source>
        <dbReference type="Proteomes" id="UP001500622"/>
    </source>
</evidence>
<dbReference type="InterPro" id="IPR036390">
    <property type="entry name" value="WH_DNA-bd_sf"/>
</dbReference>
<dbReference type="Proteomes" id="UP001500622">
    <property type="component" value="Unassembled WGS sequence"/>
</dbReference>
<evidence type="ECO:0000256" key="1">
    <source>
        <dbReference type="ARBA" id="ARBA00006479"/>
    </source>
</evidence>
<dbReference type="EMBL" id="BAABGN010000012">
    <property type="protein sequence ID" value="GAA4427954.1"/>
    <property type="molecule type" value="Genomic_DNA"/>
</dbReference>
<dbReference type="Gene3D" id="1.10.10.10">
    <property type="entry name" value="Winged helix-like DNA-binding domain superfamily/Winged helix DNA-binding domain"/>
    <property type="match status" value="1"/>
</dbReference>
<dbReference type="Pfam" id="PF13412">
    <property type="entry name" value="HTH_24"/>
    <property type="match status" value="1"/>
</dbReference>
<dbReference type="InterPro" id="IPR036388">
    <property type="entry name" value="WH-like_DNA-bd_sf"/>
</dbReference>
<evidence type="ECO:0000313" key="2">
    <source>
        <dbReference type="EMBL" id="GAA4427954.1"/>
    </source>
</evidence>
<dbReference type="PANTHER" id="PTHR18964">
    <property type="entry name" value="ROK (REPRESSOR, ORF, KINASE) FAMILY"/>
    <property type="match status" value="1"/>
</dbReference>
<gene>
    <name evidence="2" type="ORF">GCM10023169_28530</name>
</gene>
<name>A0ABP8LFI6_9MICO</name>
<reference evidence="3" key="1">
    <citation type="journal article" date="2019" name="Int. J. Syst. Evol. Microbiol.">
        <title>The Global Catalogue of Microorganisms (GCM) 10K type strain sequencing project: providing services to taxonomists for standard genome sequencing and annotation.</title>
        <authorList>
            <consortium name="The Broad Institute Genomics Platform"/>
            <consortium name="The Broad Institute Genome Sequencing Center for Infectious Disease"/>
            <person name="Wu L."/>
            <person name="Ma J."/>
        </authorList>
    </citation>
    <scope>NUCLEOTIDE SEQUENCE [LARGE SCALE GENOMIC DNA]</scope>
    <source>
        <strain evidence="3">JCM 17810</strain>
    </source>
</reference>
<keyword evidence="3" id="KW-1185">Reference proteome</keyword>
<dbReference type="SUPFAM" id="SSF53067">
    <property type="entry name" value="Actin-like ATPase domain"/>
    <property type="match status" value="1"/>
</dbReference>
<comment type="caution">
    <text evidence="2">The sequence shown here is derived from an EMBL/GenBank/DDBJ whole genome shotgun (WGS) entry which is preliminary data.</text>
</comment>
<protein>
    <submittedName>
        <fullName evidence="2">ROK family protein</fullName>
    </submittedName>
</protein>
<dbReference type="Pfam" id="PF00480">
    <property type="entry name" value="ROK"/>
    <property type="match status" value="1"/>
</dbReference>
<organism evidence="2 3">
    <name type="scientific">Georgenia halophila</name>
    <dbReference type="NCBI Taxonomy" id="620889"/>
    <lineage>
        <taxon>Bacteria</taxon>
        <taxon>Bacillati</taxon>
        <taxon>Actinomycetota</taxon>
        <taxon>Actinomycetes</taxon>
        <taxon>Micrococcales</taxon>
        <taxon>Bogoriellaceae</taxon>
        <taxon>Georgenia</taxon>
    </lineage>
</organism>
<dbReference type="PANTHER" id="PTHR18964:SF173">
    <property type="entry name" value="GLUCOKINASE"/>
    <property type="match status" value="1"/>
</dbReference>
<dbReference type="InterPro" id="IPR043129">
    <property type="entry name" value="ATPase_NBD"/>
</dbReference>
<sequence>MAMTETATTLPRPNGAGELLQLLLDGQPRTRAEIAARTGQSRSTIASRLESLLAAGLVAPTGEASSTGGRPPATFAFNPAAWLVLAVDLGAVHARLALTDLAGSVLAEAEEPMVIADGPEPVLERVVALGRGLLTDSGRGEDLVAVGVGLPGPVEHSTGRPVSPPIMPGWDGYDVPAHLGESFAVPVLVDNDVNLMALGEHDAVWPGVQDLLFVKVATGIGAGVISDGKLRRGAQGGAGDLGHIAVPHVSDAACRCGNVGCLEAVASGRAVADRLRATGLDVHDGRELVTLVRAGNLEATKAVREAGREIGAVLAACVNLLNPSVIVIGGLVAEAGEHLLAGIREVVYRRSLPLATQHLRLVPSRTGGRSGVLGAAAMASQHVLSPAAIDAGIARELAR</sequence>
<dbReference type="InterPro" id="IPR049874">
    <property type="entry name" value="ROK_cs"/>
</dbReference>
<dbReference type="Gene3D" id="3.30.420.40">
    <property type="match status" value="2"/>
</dbReference>
<dbReference type="InterPro" id="IPR011991">
    <property type="entry name" value="ArsR-like_HTH"/>
</dbReference>
<dbReference type="PROSITE" id="PS01125">
    <property type="entry name" value="ROK"/>
    <property type="match status" value="1"/>
</dbReference>
<accession>A0ABP8LFI6</accession>
<dbReference type="CDD" id="cd00090">
    <property type="entry name" value="HTH_ARSR"/>
    <property type="match status" value="1"/>
</dbReference>